<reference evidence="2 5" key="2">
    <citation type="submission" date="2019-07" db="EMBL/GenBank/DDBJ databases">
        <title>Whole genome shotgun sequence of Halolactibacillus miurensis NBRC 100873.</title>
        <authorList>
            <person name="Hosoyama A."/>
            <person name="Uohara A."/>
            <person name="Ohji S."/>
            <person name="Ichikawa N."/>
        </authorList>
    </citation>
    <scope>NUCLEOTIDE SEQUENCE [LARGE SCALE GENOMIC DNA]</scope>
    <source>
        <strain evidence="2 5">NBRC 100873</strain>
    </source>
</reference>
<dbReference type="EMBL" id="BJWJ01000055">
    <property type="protein sequence ID" value="GEM05823.1"/>
    <property type="molecule type" value="Genomic_DNA"/>
</dbReference>
<evidence type="ECO:0000313" key="5">
    <source>
        <dbReference type="Proteomes" id="UP000321773"/>
    </source>
</evidence>
<evidence type="ECO:0000313" key="4">
    <source>
        <dbReference type="Proteomes" id="UP000199139"/>
    </source>
</evidence>
<keyword evidence="5" id="KW-1185">Reference proteome</keyword>
<dbReference type="PROSITE" id="PS51257">
    <property type="entry name" value="PROKAR_LIPOPROTEIN"/>
    <property type="match status" value="1"/>
</dbReference>
<sequence>MIMIKTVMSTVTVTMLVFILFGCSSDKEVETNEQIHVENKNNIDELKNDISEITKLNEELREDLDQQSKELDQQQKLIKLIPQSWATAEQFLNAYIELDYDTMDELLTNNYSIEQEGIILTDNSTKTPYLALQSKSISYLLNNFELNSDLSSDKILMNVSFYVDTEDNPSSGSVVFMNLTLEKIEEFWRITNIDL</sequence>
<accession>A0A1I6V1A3</accession>
<dbReference type="Proteomes" id="UP000199139">
    <property type="component" value="Unassembled WGS sequence"/>
</dbReference>
<dbReference type="EMBL" id="FPAI01000040">
    <property type="protein sequence ID" value="SFT07434.1"/>
    <property type="molecule type" value="Genomic_DNA"/>
</dbReference>
<dbReference type="Proteomes" id="UP000321773">
    <property type="component" value="Unassembled WGS sequence"/>
</dbReference>
<evidence type="ECO:0000313" key="3">
    <source>
        <dbReference type="EMBL" id="SFT07434.1"/>
    </source>
</evidence>
<dbReference type="OrthoDB" id="9974972at2"/>
<evidence type="ECO:0000256" key="1">
    <source>
        <dbReference type="SAM" id="Coils"/>
    </source>
</evidence>
<reference evidence="3 4" key="1">
    <citation type="submission" date="2016-10" db="EMBL/GenBank/DDBJ databases">
        <authorList>
            <person name="de Groot N.N."/>
        </authorList>
    </citation>
    <scope>NUCLEOTIDE SEQUENCE [LARGE SCALE GENOMIC DNA]</scope>
    <source>
        <strain evidence="3 4">DSM 17074</strain>
    </source>
</reference>
<protein>
    <recommendedName>
        <fullName evidence="6">Lipoprotein</fullName>
    </recommendedName>
</protein>
<feature type="coiled-coil region" evidence="1">
    <location>
        <begin position="36"/>
        <end position="77"/>
    </location>
</feature>
<proteinExistence type="predicted"/>
<organism evidence="3 4">
    <name type="scientific">Halolactibacillus miurensis</name>
    <dbReference type="NCBI Taxonomy" id="306541"/>
    <lineage>
        <taxon>Bacteria</taxon>
        <taxon>Bacillati</taxon>
        <taxon>Bacillota</taxon>
        <taxon>Bacilli</taxon>
        <taxon>Bacillales</taxon>
        <taxon>Bacillaceae</taxon>
        <taxon>Halolactibacillus</taxon>
    </lineage>
</organism>
<dbReference type="RefSeq" id="WP_062323732.1">
    <property type="nucleotide sequence ID" value="NZ_FPAI01000040.1"/>
</dbReference>
<dbReference type="AlphaFoldDB" id="A0A1I6V1A3"/>
<gene>
    <name evidence="2" type="ORF">HMI01_28110</name>
    <name evidence="3" type="ORF">SAMN05421668_1401</name>
</gene>
<evidence type="ECO:0008006" key="6">
    <source>
        <dbReference type="Google" id="ProtNLM"/>
    </source>
</evidence>
<evidence type="ECO:0000313" key="2">
    <source>
        <dbReference type="EMBL" id="GEM05823.1"/>
    </source>
</evidence>
<name>A0A1I6V1A3_9BACI</name>
<keyword evidence="1" id="KW-0175">Coiled coil</keyword>